<dbReference type="Proteomes" id="UP000576152">
    <property type="component" value="Unassembled WGS sequence"/>
</dbReference>
<evidence type="ECO:0000313" key="4">
    <source>
        <dbReference type="Proteomes" id="UP000576152"/>
    </source>
</evidence>
<sequence>MEYLASLRDLRGALRRRAWAMVLVCALGIPFVLWFALTRPESYEATAVIQIETPLVDAGSDAAAIADTQLDLIEQQLMARDTMLGLAGRFDLFVELPQGERLTQMRKAVEITKLVDPALAWRPETVPSGLAITVELGDPQRAADLANAILAEIVASAQSRREGRATRTLAFFEAEEARLGEELAALEAEFARFQEENFDSLPTSVPAQRDQLSRLVAQRIDLEQQIIAFETSSDRLREEETARRRSLLEQQRALISGNIERLEAALAAAPETERRYNDFTRRRDQLQQSLAAVTARRTEAAMAQLLESRDETTRFEILEEAVPADYASSPSRSKIALAGGMGVLVAALALALSLEAVNPQIRTAAQMERALGVRPVVVIPELDRRQARRRARQARRREAGRFLGIWGRLRHGLRGWRRLGRTGSA</sequence>
<feature type="transmembrane region" description="Helical" evidence="2">
    <location>
        <begin position="18"/>
        <end position="37"/>
    </location>
</feature>
<evidence type="ECO:0000313" key="3">
    <source>
        <dbReference type="EMBL" id="MBB3713103.1"/>
    </source>
</evidence>
<accession>A0ABR6HRC1</accession>
<dbReference type="PANTHER" id="PTHR32309">
    <property type="entry name" value="TYROSINE-PROTEIN KINASE"/>
    <property type="match status" value="1"/>
</dbReference>
<dbReference type="InterPro" id="IPR050445">
    <property type="entry name" value="Bact_polysacc_biosynth/exp"/>
</dbReference>
<feature type="transmembrane region" description="Helical" evidence="2">
    <location>
        <begin position="335"/>
        <end position="357"/>
    </location>
</feature>
<keyword evidence="1" id="KW-0175">Coiled coil</keyword>
<keyword evidence="4" id="KW-1185">Reference proteome</keyword>
<keyword evidence="2" id="KW-0812">Transmembrane</keyword>
<feature type="coiled-coil region" evidence="1">
    <location>
        <begin position="169"/>
        <end position="196"/>
    </location>
</feature>
<evidence type="ECO:0000256" key="1">
    <source>
        <dbReference type="SAM" id="Coils"/>
    </source>
</evidence>
<dbReference type="PANTHER" id="PTHR32309:SF31">
    <property type="entry name" value="CAPSULAR EXOPOLYSACCHARIDE FAMILY"/>
    <property type="match status" value="1"/>
</dbReference>
<proteinExistence type="predicted"/>
<organism evidence="3 4">
    <name type="scientific">Limimaricola variabilis</name>
    <dbReference type="NCBI Taxonomy" id="1492771"/>
    <lineage>
        <taxon>Bacteria</taxon>
        <taxon>Pseudomonadati</taxon>
        <taxon>Pseudomonadota</taxon>
        <taxon>Alphaproteobacteria</taxon>
        <taxon>Rhodobacterales</taxon>
        <taxon>Paracoccaceae</taxon>
        <taxon>Limimaricola</taxon>
    </lineage>
</organism>
<evidence type="ECO:0000256" key="2">
    <source>
        <dbReference type="SAM" id="Phobius"/>
    </source>
</evidence>
<dbReference type="EMBL" id="JACIBX010000011">
    <property type="protein sequence ID" value="MBB3713103.1"/>
    <property type="molecule type" value="Genomic_DNA"/>
</dbReference>
<keyword evidence="2" id="KW-1133">Transmembrane helix</keyword>
<keyword evidence="2" id="KW-0472">Membrane</keyword>
<comment type="caution">
    <text evidence="3">The sequence shown here is derived from an EMBL/GenBank/DDBJ whole genome shotgun (WGS) entry which is preliminary data.</text>
</comment>
<gene>
    <name evidence="3" type="ORF">FHS00_002704</name>
</gene>
<dbReference type="RefSeq" id="WP_183474600.1">
    <property type="nucleotide sequence ID" value="NZ_JACIBX010000011.1"/>
</dbReference>
<reference evidence="3 4" key="1">
    <citation type="submission" date="2020-08" db="EMBL/GenBank/DDBJ databases">
        <title>Genomic Encyclopedia of Type Strains, Phase III (KMG-III): the genomes of soil and plant-associated and newly described type strains.</title>
        <authorList>
            <person name="Whitman W."/>
        </authorList>
    </citation>
    <scope>NUCLEOTIDE SEQUENCE [LARGE SCALE GENOMIC DNA]</scope>
    <source>
        <strain evidence="3 4">CECT 8572</strain>
    </source>
</reference>
<name>A0ABR6HRC1_9RHOB</name>
<protein>
    <submittedName>
        <fullName evidence="3">Uncharacterized protein involved in exopolysaccharide biosynthesis</fullName>
    </submittedName>
</protein>